<sequence length="285" mass="32103">MPRKRWRTTISKETEAVAFQLGVCQTPVVQKRGQLMAQLAKAVQTLPDNAEGAVRGLLALPEIFYGGFDYAHSRQWADKTPSLLADLHGFAQEHRVALAGSLWEDGGSGLYNAMYMLDPKADAPVCVHRKQHLFPQTKEEDHFLPGETPPTPYEIEGIRFGFAICFEIRFPELFRHQNSLGVDCFVVSSQWPLKRLMHITPLLRARAIENQCFVLSCNGCGWTPLGELAGHSCLISPWGELLFGCHDEDENRAAAFDRAMLERSRRLFNTRSSPFYPLDNPSRVS</sequence>
<dbReference type="PANTHER" id="PTHR23088:SF27">
    <property type="entry name" value="DEAMINATED GLUTATHIONE AMIDASE"/>
    <property type="match status" value="1"/>
</dbReference>
<feature type="domain" description="CN hydrolase" evidence="1">
    <location>
        <begin position="19"/>
        <end position="258"/>
    </location>
</feature>
<reference evidence="2 3" key="1">
    <citation type="submission" date="2018-06" db="EMBL/GenBank/DDBJ databases">
        <title>Complete genome of Desulfovibrio indonesiensis P37SLT.</title>
        <authorList>
            <person name="Crispim J.S."/>
            <person name="Vidigal P.M.P."/>
            <person name="Silva L.C.F."/>
            <person name="Laguardia C.N."/>
            <person name="Araujo L.C."/>
            <person name="Dias R.S."/>
            <person name="Sousa M.P."/>
            <person name="Paula S.O."/>
            <person name="Silva C."/>
        </authorList>
    </citation>
    <scope>NUCLEOTIDE SEQUENCE [LARGE SCALE GENOMIC DNA]</scope>
    <source>
        <strain evidence="2 3">P37SLT</strain>
    </source>
</reference>
<dbReference type="Pfam" id="PF00795">
    <property type="entry name" value="CN_hydrolase"/>
    <property type="match status" value="1"/>
</dbReference>
<accession>A0A7M3MCM2</accession>
<name>A0A7M3MCM2_9BACT</name>
<dbReference type="Proteomes" id="UP000448292">
    <property type="component" value="Unassembled WGS sequence"/>
</dbReference>
<comment type="caution">
    <text evidence="2">The sequence shown here is derived from an EMBL/GenBank/DDBJ whole genome shotgun (WGS) entry which is preliminary data.</text>
</comment>
<proteinExistence type="predicted"/>
<evidence type="ECO:0000313" key="2">
    <source>
        <dbReference type="EMBL" id="TVM16213.1"/>
    </source>
</evidence>
<dbReference type="AlphaFoldDB" id="A0A7M3MCM2"/>
<protein>
    <submittedName>
        <fullName evidence="2">Nitrilase</fullName>
    </submittedName>
</protein>
<keyword evidence="3" id="KW-1185">Reference proteome</keyword>
<dbReference type="PROSITE" id="PS50263">
    <property type="entry name" value="CN_HYDROLASE"/>
    <property type="match status" value="1"/>
</dbReference>
<dbReference type="SUPFAM" id="SSF56317">
    <property type="entry name" value="Carbon-nitrogen hydrolase"/>
    <property type="match status" value="1"/>
</dbReference>
<dbReference type="Gene3D" id="3.60.110.10">
    <property type="entry name" value="Carbon-nitrogen hydrolase"/>
    <property type="match status" value="1"/>
</dbReference>
<dbReference type="InterPro" id="IPR003010">
    <property type="entry name" value="C-N_Hydrolase"/>
</dbReference>
<evidence type="ECO:0000259" key="1">
    <source>
        <dbReference type="PROSITE" id="PS50263"/>
    </source>
</evidence>
<gene>
    <name evidence="2" type="ORF">DPQ33_12890</name>
</gene>
<organism evidence="2 3">
    <name type="scientific">Oceanidesulfovibrio indonesiensis</name>
    <dbReference type="NCBI Taxonomy" id="54767"/>
    <lineage>
        <taxon>Bacteria</taxon>
        <taxon>Pseudomonadati</taxon>
        <taxon>Thermodesulfobacteriota</taxon>
        <taxon>Desulfovibrionia</taxon>
        <taxon>Desulfovibrionales</taxon>
        <taxon>Desulfovibrionaceae</taxon>
        <taxon>Oceanidesulfovibrio</taxon>
    </lineage>
</organism>
<dbReference type="InterPro" id="IPR036526">
    <property type="entry name" value="C-N_Hydrolase_sf"/>
</dbReference>
<dbReference type="EMBL" id="QMIE01000012">
    <property type="protein sequence ID" value="TVM16213.1"/>
    <property type="molecule type" value="Genomic_DNA"/>
</dbReference>
<evidence type="ECO:0000313" key="3">
    <source>
        <dbReference type="Proteomes" id="UP000448292"/>
    </source>
</evidence>
<dbReference type="OrthoDB" id="9811121at2"/>
<dbReference type="PANTHER" id="PTHR23088">
    <property type="entry name" value="NITRILASE-RELATED"/>
    <property type="match status" value="1"/>
</dbReference>